<organism evidence="2 3">
    <name type="scientific">Geoanaerobacter pelophilus</name>
    <dbReference type="NCBI Taxonomy" id="60036"/>
    <lineage>
        <taxon>Bacteria</taxon>
        <taxon>Pseudomonadati</taxon>
        <taxon>Thermodesulfobacteriota</taxon>
        <taxon>Desulfuromonadia</taxon>
        <taxon>Geobacterales</taxon>
        <taxon>Geobacteraceae</taxon>
        <taxon>Geoanaerobacter</taxon>
    </lineage>
</organism>
<feature type="region of interest" description="Disordered" evidence="1">
    <location>
        <begin position="24"/>
        <end position="53"/>
    </location>
</feature>
<accession>A0AAW4L965</accession>
<sequence length="53" mass="5453">MPSTGVDAVAANCAALVKPSAVCARPNPQYPNPTSTIKSSTIDRSPSQLRGLL</sequence>
<dbReference type="AlphaFoldDB" id="A0AAW4L965"/>
<dbReference type="Proteomes" id="UP000811899">
    <property type="component" value="Unassembled WGS sequence"/>
</dbReference>
<reference evidence="2 3" key="1">
    <citation type="submission" date="2021-05" db="EMBL/GenBank/DDBJ databases">
        <title>The draft genome of Geobacter pelophilus DSM 12255.</title>
        <authorList>
            <person name="Xu Z."/>
            <person name="Masuda Y."/>
            <person name="Itoh H."/>
            <person name="Senoo K."/>
        </authorList>
    </citation>
    <scope>NUCLEOTIDE SEQUENCE [LARGE SCALE GENOMIC DNA]</scope>
    <source>
        <strain evidence="2 3">DSM 12255</strain>
    </source>
</reference>
<proteinExistence type="predicted"/>
<dbReference type="EMBL" id="JAHCVJ010000005">
    <property type="protein sequence ID" value="MBT0665110.1"/>
    <property type="molecule type" value="Genomic_DNA"/>
</dbReference>
<evidence type="ECO:0000313" key="2">
    <source>
        <dbReference type="EMBL" id="MBT0665110.1"/>
    </source>
</evidence>
<gene>
    <name evidence="2" type="ORF">KI809_12455</name>
</gene>
<keyword evidence="3" id="KW-1185">Reference proteome</keyword>
<dbReference type="RefSeq" id="WP_214171892.1">
    <property type="nucleotide sequence ID" value="NZ_JAHCVJ010000005.1"/>
</dbReference>
<feature type="compositionally biased region" description="Polar residues" evidence="1">
    <location>
        <begin position="32"/>
        <end position="53"/>
    </location>
</feature>
<name>A0AAW4L965_9BACT</name>
<evidence type="ECO:0000256" key="1">
    <source>
        <dbReference type="SAM" id="MobiDB-lite"/>
    </source>
</evidence>
<protein>
    <submittedName>
        <fullName evidence="2">Uncharacterized protein</fullName>
    </submittedName>
</protein>
<comment type="caution">
    <text evidence="2">The sequence shown here is derived from an EMBL/GenBank/DDBJ whole genome shotgun (WGS) entry which is preliminary data.</text>
</comment>
<evidence type="ECO:0000313" key="3">
    <source>
        <dbReference type="Proteomes" id="UP000811899"/>
    </source>
</evidence>